<evidence type="ECO:0000256" key="1">
    <source>
        <dbReference type="SAM" id="MobiDB-lite"/>
    </source>
</evidence>
<dbReference type="WBParaSite" id="maker-PairedContig_2762-snap-gene-0.4-mRNA-1">
    <property type="protein sequence ID" value="maker-PairedContig_2762-snap-gene-0.4-mRNA-1"/>
    <property type="gene ID" value="maker-PairedContig_2762-snap-gene-0.4"/>
</dbReference>
<proteinExistence type="predicted"/>
<name>A0A1I8EKN9_WUCBA</name>
<protein>
    <submittedName>
        <fullName evidence="2">Uncharacterized protein</fullName>
    </submittedName>
</protein>
<feature type="region of interest" description="Disordered" evidence="1">
    <location>
        <begin position="1"/>
        <end position="64"/>
    </location>
</feature>
<dbReference type="AlphaFoldDB" id="A0A1I8EKN9"/>
<feature type="compositionally biased region" description="Polar residues" evidence="1">
    <location>
        <begin position="1"/>
        <end position="34"/>
    </location>
</feature>
<evidence type="ECO:0000313" key="2">
    <source>
        <dbReference type="WBParaSite" id="maker-PairedContig_2762-snap-gene-0.4-mRNA-1"/>
    </source>
</evidence>
<reference evidence="2" key="1">
    <citation type="submission" date="2016-11" db="UniProtKB">
        <authorList>
            <consortium name="WormBaseParasite"/>
        </authorList>
    </citation>
    <scope>IDENTIFICATION</scope>
    <source>
        <strain evidence="2">pt0022</strain>
    </source>
</reference>
<accession>A0A1I8EKN9</accession>
<sequence length="219" mass="24847">MSLTAKDSGNESSPPRSNYTRQTSRIYNSSTRLNNFIKPRGEGYPNPRVSPHRSTYDGDDNDNDNKSLSLVDGYLSNRLRRLSSTRLAHKEKFFYIYIQLSNYLLNGIKCYHMLYDDTPPSQMLTDDDEPLPTSLRSSEHYISPYHTTRSDFSTGSGAPSSVYYTPADDIPSPSPSGSYGHHLSSGYRWRTSSVTVGYTVIILARIVEHLIMKVIMQQR</sequence>
<organism evidence="2">
    <name type="scientific">Wuchereria bancrofti</name>
    <dbReference type="NCBI Taxonomy" id="6293"/>
    <lineage>
        <taxon>Eukaryota</taxon>
        <taxon>Metazoa</taxon>
        <taxon>Ecdysozoa</taxon>
        <taxon>Nematoda</taxon>
        <taxon>Chromadorea</taxon>
        <taxon>Rhabditida</taxon>
        <taxon>Spirurina</taxon>
        <taxon>Spiruromorpha</taxon>
        <taxon>Filarioidea</taxon>
        <taxon>Onchocercidae</taxon>
        <taxon>Wuchereria</taxon>
    </lineage>
</organism>